<dbReference type="PROSITE" id="PS50850">
    <property type="entry name" value="MFS"/>
    <property type="match status" value="1"/>
</dbReference>
<evidence type="ECO:0000256" key="6">
    <source>
        <dbReference type="ARBA" id="ARBA00022989"/>
    </source>
</evidence>
<feature type="transmembrane region" description="Helical" evidence="8">
    <location>
        <begin position="362"/>
        <end position="385"/>
    </location>
</feature>
<reference evidence="10 11" key="1">
    <citation type="submission" date="2018-02" db="EMBL/GenBank/DDBJ databases">
        <title>Corynebacterium alimpuense sp. nov., a marine obligate actinomycete isolated from sediments of Valparaiso bay, Chile.</title>
        <authorList>
            <person name="Claverias F."/>
            <person name="Gonzales-Siles L."/>
            <person name="Salva-Serra F."/>
            <person name="Inganaes E."/>
            <person name="Molin K."/>
            <person name="Cumsille A."/>
            <person name="Undabarrena A."/>
            <person name="Couve E."/>
            <person name="Moore E.R.B."/>
            <person name="Gomila M."/>
            <person name="Camara B."/>
        </authorList>
    </citation>
    <scope>NUCLEOTIDE SEQUENCE [LARGE SCALE GENOMIC DNA]</scope>
    <source>
        <strain evidence="10 11">CCUG 69366</strain>
    </source>
</reference>
<dbReference type="InterPro" id="IPR005829">
    <property type="entry name" value="Sugar_transporter_CS"/>
</dbReference>
<dbReference type="Pfam" id="PF00083">
    <property type="entry name" value="Sugar_tr"/>
    <property type="match status" value="1"/>
</dbReference>
<dbReference type="EMBL" id="PTJO01000003">
    <property type="protein sequence ID" value="RNE49747.1"/>
    <property type="molecule type" value="Genomic_DNA"/>
</dbReference>
<keyword evidence="4 8" id="KW-0812">Transmembrane</keyword>
<evidence type="ECO:0000259" key="9">
    <source>
        <dbReference type="PROSITE" id="PS50850"/>
    </source>
</evidence>
<feature type="transmembrane region" description="Helical" evidence="8">
    <location>
        <begin position="300"/>
        <end position="319"/>
    </location>
</feature>
<dbReference type="PANTHER" id="PTHR43528:SF1">
    <property type="entry name" value="ALPHA-KETOGLUTARATE PERMEASE"/>
    <property type="match status" value="1"/>
</dbReference>
<dbReference type="Gene3D" id="1.20.1250.20">
    <property type="entry name" value="MFS general substrate transporter like domains"/>
    <property type="match status" value="2"/>
</dbReference>
<dbReference type="InterPro" id="IPR005828">
    <property type="entry name" value="MFS_sugar_transport-like"/>
</dbReference>
<name>A0A3M8K947_9CORY</name>
<feature type="transmembrane region" description="Helical" evidence="8">
    <location>
        <begin position="20"/>
        <end position="38"/>
    </location>
</feature>
<accession>A0A3M8K947</accession>
<keyword evidence="3" id="KW-1003">Cell membrane</keyword>
<dbReference type="InterPro" id="IPR036259">
    <property type="entry name" value="MFS_trans_sf"/>
</dbReference>
<keyword evidence="2" id="KW-0813">Transport</keyword>
<evidence type="ECO:0000256" key="4">
    <source>
        <dbReference type="ARBA" id="ARBA00022692"/>
    </source>
</evidence>
<dbReference type="InterPro" id="IPR051084">
    <property type="entry name" value="H+-coupled_symporters"/>
</dbReference>
<feature type="transmembrane region" description="Helical" evidence="8">
    <location>
        <begin position="101"/>
        <end position="121"/>
    </location>
</feature>
<dbReference type="GO" id="GO:0005886">
    <property type="term" value="C:plasma membrane"/>
    <property type="evidence" value="ECO:0007669"/>
    <property type="project" value="UniProtKB-SubCell"/>
</dbReference>
<dbReference type="GO" id="GO:0015293">
    <property type="term" value="F:symporter activity"/>
    <property type="evidence" value="ECO:0007669"/>
    <property type="project" value="UniProtKB-KW"/>
</dbReference>
<dbReference type="Proteomes" id="UP000266975">
    <property type="component" value="Unassembled WGS sequence"/>
</dbReference>
<dbReference type="SUPFAM" id="SSF103473">
    <property type="entry name" value="MFS general substrate transporter"/>
    <property type="match status" value="1"/>
</dbReference>
<proteinExistence type="predicted"/>
<dbReference type="OrthoDB" id="8953821at2"/>
<feature type="transmembrane region" description="Helical" evidence="8">
    <location>
        <begin position="234"/>
        <end position="256"/>
    </location>
</feature>
<feature type="transmembrane region" description="Helical" evidence="8">
    <location>
        <begin position="177"/>
        <end position="196"/>
    </location>
</feature>
<evidence type="ECO:0000256" key="7">
    <source>
        <dbReference type="ARBA" id="ARBA00023136"/>
    </source>
</evidence>
<feature type="transmembrane region" description="Helical" evidence="8">
    <location>
        <begin position="142"/>
        <end position="165"/>
    </location>
</feature>
<dbReference type="InterPro" id="IPR020846">
    <property type="entry name" value="MFS_dom"/>
</dbReference>
<keyword evidence="11" id="KW-1185">Reference proteome</keyword>
<evidence type="ECO:0000256" key="8">
    <source>
        <dbReference type="SAM" id="Phobius"/>
    </source>
</evidence>
<feature type="domain" description="Major facilitator superfamily (MFS) profile" evidence="9">
    <location>
        <begin position="5"/>
        <end position="418"/>
    </location>
</feature>
<gene>
    <name evidence="10" type="ORF">C5L39_02790</name>
</gene>
<evidence type="ECO:0000256" key="3">
    <source>
        <dbReference type="ARBA" id="ARBA00022475"/>
    </source>
</evidence>
<feature type="transmembrane region" description="Helical" evidence="8">
    <location>
        <begin position="44"/>
        <end position="64"/>
    </location>
</feature>
<dbReference type="AlphaFoldDB" id="A0A3M8K947"/>
<keyword evidence="6 8" id="KW-1133">Transmembrane helix</keyword>
<evidence type="ECO:0000256" key="5">
    <source>
        <dbReference type="ARBA" id="ARBA00022847"/>
    </source>
</evidence>
<keyword evidence="5" id="KW-0769">Symport</keyword>
<protein>
    <submittedName>
        <fullName evidence="10">MFS transporter</fullName>
    </submittedName>
</protein>
<feature type="transmembrane region" description="Helical" evidence="8">
    <location>
        <begin position="76"/>
        <end position="95"/>
    </location>
</feature>
<comment type="caution">
    <text evidence="10">The sequence shown here is derived from an EMBL/GenBank/DDBJ whole genome shotgun (WGS) entry which is preliminary data.</text>
</comment>
<evidence type="ECO:0000256" key="2">
    <source>
        <dbReference type="ARBA" id="ARBA00022448"/>
    </source>
</evidence>
<organism evidence="10 11">
    <name type="scientific">Corynebacterium alimapuense</name>
    <dbReference type="NCBI Taxonomy" id="1576874"/>
    <lineage>
        <taxon>Bacteria</taxon>
        <taxon>Bacillati</taxon>
        <taxon>Actinomycetota</taxon>
        <taxon>Actinomycetes</taxon>
        <taxon>Mycobacteriales</taxon>
        <taxon>Corynebacteriaceae</taxon>
        <taxon>Corynebacterium</taxon>
    </lineage>
</organism>
<sequence>MQRRALLGAGVGQFIEFYDFALYGILSVTLAYHFFPASSTTAGLLMLFATYGISFFIRPVGGLFFGSLGDRYGRRVVLTASILLIGLATGTIGLLPTVEHWGVAATVALVFCRLLQGFSAGGESVGSPTFAFEHAPKDRRGFFITVTIAATALPAVFASLFVMLLQGGLSEEAFLSWGWRIPFLVAVPLSLLGLWIRARTEESPAYLKMVSETEEKVSQSSPLKEAFALNGRKIFQVIMIMGFTAMGFYFLSGYFIPYVQTAGNLSGVQALAINAVAMTLYTVALPMWGILGDRIGRRKMLIGGALAVAITIIPAFMLVTSGNVWLALLGQVIFVLTITSYGGGCYAFFIEVFDTRTRMTSAAFSYNVGYAIFGGTAPFIGTLLVDRSGVGYAPAFYILALAVAVLLTIWLTKVPETKGLND</sequence>
<dbReference type="PANTHER" id="PTHR43528">
    <property type="entry name" value="ALPHA-KETOGLUTARATE PERMEASE"/>
    <property type="match status" value="1"/>
</dbReference>
<comment type="subcellular location">
    <subcellularLocation>
        <location evidence="1">Cell membrane</location>
        <topology evidence="1">Multi-pass membrane protein</topology>
    </subcellularLocation>
</comment>
<feature type="transmembrane region" description="Helical" evidence="8">
    <location>
        <begin position="391"/>
        <end position="411"/>
    </location>
</feature>
<evidence type="ECO:0000256" key="1">
    <source>
        <dbReference type="ARBA" id="ARBA00004651"/>
    </source>
</evidence>
<evidence type="ECO:0000313" key="10">
    <source>
        <dbReference type="EMBL" id="RNE49747.1"/>
    </source>
</evidence>
<feature type="transmembrane region" description="Helical" evidence="8">
    <location>
        <begin position="325"/>
        <end position="350"/>
    </location>
</feature>
<evidence type="ECO:0000313" key="11">
    <source>
        <dbReference type="Proteomes" id="UP000266975"/>
    </source>
</evidence>
<keyword evidence="7 8" id="KW-0472">Membrane</keyword>
<dbReference type="PROSITE" id="PS00217">
    <property type="entry name" value="SUGAR_TRANSPORT_2"/>
    <property type="match status" value="1"/>
</dbReference>
<feature type="transmembrane region" description="Helical" evidence="8">
    <location>
        <begin position="268"/>
        <end position="288"/>
    </location>
</feature>